<comment type="caution">
    <text evidence="14">The sequence shown here is derived from an EMBL/GenBank/DDBJ whole genome shotgun (WGS) entry which is preliminary data.</text>
</comment>
<sequence>MKKIYPFYLLSCLSFNLYADISYEVEGTENEQAIANINVFLQSLSEPDDADNQSFINEVIVTSQQSLIALGYYQSEIYGTVSGEIDDQVVTLDVNLGPQTTLKTVDVQLTGDAVNDRNYKRFLDNFPMQEGDPLDHGVYESTKSQFKSLAQRYGYFDSKFLKSSVEVQQKQNTASVYLWFDSGVRYNFGQLIFDEQTPAEKFIRSLKNFEENEPFDTSVLNEFNQDLNQTGYFKSITILPNIDEQVDNNIPLHVYTFMRPEDSFNAGFGYSTDEGLRGKFRWSRPWINQYGHSIEANITGSVPKQEATLTYKIPLEDPLYNYFSIQAGYKMLDQNDTDTKQYVVGFNKHKRLDNDWLRTLYIRYDNESGVQGQQTFSTALILPGISFSRTRSRGGINIDWGDKQLFYFEFAEDSMLSTDDVIKVYGQTKWIRTYSGHQFVVSAEAGGIFADSIYNVPSSMRFFTGGDQSIRGFGFEEIAPRDSQDYLVGGKYLATASFEYRFPIAESWKFAVFSDAGTATDKFNSDELSMSAGAGVVWASPVGPIRFYVAKPLTDTDDAYKIHFMIGPEL</sequence>
<keyword evidence="8" id="KW-0998">Cell outer membrane</keyword>
<feature type="chain" id="PRO_5047299940" description="Translocation and assembly module subunit TamA" evidence="11">
    <location>
        <begin position="20"/>
        <end position="570"/>
    </location>
</feature>
<feature type="domain" description="Bacterial surface antigen (D15)" evidence="12">
    <location>
        <begin position="263"/>
        <end position="567"/>
    </location>
</feature>
<dbReference type="EMBL" id="JBAKAZ010000032">
    <property type="protein sequence ID" value="MEL0629831.1"/>
    <property type="molecule type" value="Genomic_DNA"/>
</dbReference>
<dbReference type="PANTHER" id="PTHR12815:SF47">
    <property type="entry name" value="TRANSLOCATION AND ASSEMBLY MODULE SUBUNIT TAMA"/>
    <property type="match status" value="1"/>
</dbReference>
<keyword evidence="4" id="KW-1134">Transmembrane beta strand</keyword>
<proteinExistence type="inferred from homology"/>
<evidence type="ECO:0000256" key="11">
    <source>
        <dbReference type="SAM" id="SignalP"/>
    </source>
</evidence>
<evidence type="ECO:0000256" key="4">
    <source>
        <dbReference type="ARBA" id="ARBA00022452"/>
    </source>
</evidence>
<accession>A0ABU9GR83</accession>
<keyword evidence="5" id="KW-0812">Transmembrane</keyword>
<feature type="signal peptide" evidence="11">
    <location>
        <begin position="1"/>
        <end position="19"/>
    </location>
</feature>
<comment type="similarity">
    <text evidence="2">Belongs to the TamA family.</text>
</comment>
<evidence type="ECO:0000259" key="13">
    <source>
        <dbReference type="Pfam" id="PF17243"/>
    </source>
</evidence>
<keyword evidence="6 11" id="KW-0732">Signal</keyword>
<keyword evidence="7" id="KW-0472">Membrane</keyword>
<evidence type="ECO:0000256" key="1">
    <source>
        <dbReference type="ARBA" id="ARBA00004442"/>
    </source>
</evidence>
<evidence type="ECO:0000256" key="5">
    <source>
        <dbReference type="ARBA" id="ARBA00022692"/>
    </source>
</evidence>
<organism evidence="14 15">
    <name type="scientific">Psychromonas aquatilis</name>
    <dbReference type="NCBI Taxonomy" id="2005072"/>
    <lineage>
        <taxon>Bacteria</taxon>
        <taxon>Pseudomonadati</taxon>
        <taxon>Pseudomonadota</taxon>
        <taxon>Gammaproteobacteria</taxon>
        <taxon>Alteromonadales</taxon>
        <taxon>Psychromonadaceae</taxon>
        <taxon>Psychromonas</taxon>
    </lineage>
</organism>
<dbReference type="RefSeq" id="WP_341597964.1">
    <property type="nucleotide sequence ID" value="NZ_JBAKAZ010000032.1"/>
</dbReference>
<dbReference type="Pfam" id="PF01103">
    <property type="entry name" value="Omp85"/>
    <property type="match status" value="1"/>
</dbReference>
<evidence type="ECO:0000256" key="9">
    <source>
        <dbReference type="ARBA" id="ARBA00033063"/>
    </source>
</evidence>
<evidence type="ECO:0000259" key="12">
    <source>
        <dbReference type="Pfam" id="PF01103"/>
    </source>
</evidence>
<evidence type="ECO:0000256" key="6">
    <source>
        <dbReference type="ARBA" id="ARBA00022729"/>
    </source>
</evidence>
<evidence type="ECO:0000256" key="7">
    <source>
        <dbReference type="ARBA" id="ARBA00023136"/>
    </source>
</evidence>
<feature type="domain" description="TamA POTRA" evidence="13">
    <location>
        <begin position="23"/>
        <end position="95"/>
    </location>
</feature>
<reference evidence="14 15" key="1">
    <citation type="submission" date="2024-02" db="EMBL/GenBank/DDBJ databases">
        <title>Bacteria isolated from the canopy kelp, Nereocystis luetkeana.</title>
        <authorList>
            <person name="Pfister C.A."/>
            <person name="Younker I.T."/>
            <person name="Light S.H."/>
        </authorList>
    </citation>
    <scope>NUCLEOTIDE SEQUENCE [LARGE SCALE GENOMIC DNA]</scope>
    <source>
        <strain evidence="14 15">TI.1.05</strain>
    </source>
</reference>
<evidence type="ECO:0000256" key="2">
    <source>
        <dbReference type="ARBA" id="ARBA00010248"/>
    </source>
</evidence>
<dbReference type="InterPro" id="IPR039910">
    <property type="entry name" value="D15-like"/>
</dbReference>
<keyword evidence="15" id="KW-1185">Reference proteome</keyword>
<dbReference type="InterPro" id="IPR035243">
    <property type="entry name" value="TamA_POTRA_Dom_1"/>
</dbReference>
<gene>
    <name evidence="14" type="ORF">V6256_09440</name>
</gene>
<evidence type="ECO:0000313" key="15">
    <source>
        <dbReference type="Proteomes" id="UP001369082"/>
    </source>
</evidence>
<evidence type="ECO:0000256" key="8">
    <source>
        <dbReference type="ARBA" id="ARBA00023237"/>
    </source>
</evidence>
<evidence type="ECO:0000313" key="14">
    <source>
        <dbReference type="EMBL" id="MEL0629831.1"/>
    </source>
</evidence>
<dbReference type="Proteomes" id="UP001369082">
    <property type="component" value="Unassembled WGS sequence"/>
</dbReference>
<dbReference type="InterPro" id="IPR000184">
    <property type="entry name" value="Bac_surfAg_D15"/>
</dbReference>
<name>A0ABU9GR83_9GAMM</name>
<protein>
    <recommendedName>
        <fullName evidence="3">Translocation and assembly module subunit TamA</fullName>
    </recommendedName>
    <alternativeName>
        <fullName evidence="9">Autotransporter assembly factor TamA</fullName>
    </alternativeName>
</protein>
<dbReference type="Pfam" id="PF17243">
    <property type="entry name" value="POTRA_TamA_1"/>
    <property type="match status" value="1"/>
</dbReference>
<comment type="subcellular location">
    <subcellularLocation>
        <location evidence="1">Cell outer membrane</location>
    </subcellularLocation>
</comment>
<dbReference type="Gene3D" id="3.10.20.310">
    <property type="entry name" value="membrane protein fhac"/>
    <property type="match status" value="3"/>
</dbReference>
<comment type="subunit">
    <text evidence="10">Interacts with TamB to form the translocation and assembly module (TAM).</text>
</comment>
<evidence type="ECO:0000256" key="3">
    <source>
        <dbReference type="ARBA" id="ARBA00015419"/>
    </source>
</evidence>
<dbReference type="Gene3D" id="2.40.160.50">
    <property type="entry name" value="membrane protein fhac: a member of the omp85/tpsb transporter family"/>
    <property type="match status" value="1"/>
</dbReference>
<dbReference type="PANTHER" id="PTHR12815">
    <property type="entry name" value="SORTING AND ASSEMBLY MACHINERY SAMM50 PROTEIN FAMILY MEMBER"/>
    <property type="match status" value="1"/>
</dbReference>
<evidence type="ECO:0000256" key="10">
    <source>
        <dbReference type="ARBA" id="ARBA00093548"/>
    </source>
</evidence>